<evidence type="ECO:0000313" key="1">
    <source>
        <dbReference type="EMBL" id="OMO91400.1"/>
    </source>
</evidence>
<evidence type="ECO:0000313" key="2">
    <source>
        <dbReference type="Proteomes" id="UP000187203"/>
    </source>
</evidence>
<sequence>MDKIKSWERNVEEPNLKSILSDLRHYTWLPLIAAAP</sequence>
<gene>
    <name evidence="1" type="ORF">COLO4_18396</name>
</gene>
<organism evidence="1 2">
    <name type="scientific">Corchorus olitorius</name>
    <dbReference type="NCBI Taxonomy" id="93759"/>
    <lineage>
        <taxon>Eukaryota</taxon>
        <taxon>Viridiplantae</taxon>
        <taxon>Streptophyta</taxon>
        <taxon>Embryophyta</taxon>
        <taxon>Tracheophyta</taxon>
        <taxon>Spermatophyta</taxon>
        <taxon>Magnoliopsida</taxon>
        <taxon>eudicotyledons</taxon>
        <taxon>Gunneridae</taxon>
        <taxon>Pentapetalae</taxon>
        <taxon>rosids</taxon>
        <taxon>malvids</taxon>
        <taxon>Malvales</taxon>
        <taxon>Malvaceae</taxon>
        <taxon>Grewioideae</taxon>
        <taxon>Apeibeae</taxon>
        <taxon>Corchorus</taxon>
    </lineage>
</organism>
<reference evidence="2" key="1">
    <citation type="submission" date="2013-09" db="EMBL/GenBank/DDBJ databases">
        <title>Corchorus olitorius genome sequencing.</title>
        <authorList>
            <person name="Alam M."/>
            <person name="Haque M.S."/>
            <person name="Islam M.S."/>
            <person name="Emdad E.M."/>
            <person name="Islam M.M."/>
            <person name="Ahmed B."/>
            <person name="Halim A."/>
            <person name="Hossen Q.M.M."/>
            <person name="Hossain M.Z."/>
            <person name="Ahmed R."/>
            <person name="Khan M.M."/>
            <person name="Islam R."/>
            <person name="Rashid M.M."/>
            <person name="Khan S.A."/>
            <person name="Rahman M.S."/>
            <person name="Alam M."/>
            <person name="Yahiya A.S."/>
            <person name="Khan M.S."/>
            <person name="Azam M.S."/>
            <person name="Haque T."/>
            <person name="Lashkar M.Z.H."/>
            <person name="Akhand A.I."/>
            <person name="Morshed G."/>
            <person name="Roy S."/>
            <person name="Uddin K.S."/>
            <person name="Rabeya T."/>
            <person name="Hossain A.S."/>
            <person name="Chowdhury A."/>
            <person name="Snigdha A.R."/>
            <person name="Mortoza M.S."/>
            <person name="Matin S.A."/>
            <person name="Hoque S.M.E."/>
            <person name="Islam M.K."/>
            <person name="Roy D.K."/>
            <person name="Haider R."/>
            <person name="Moosa M.M."/>
            <person name="Elias S.M."/>
            <person name="Hasan A.M."/>
            <person name="Jahan S."/>
            <person name="Shafiuddin M."/>
            <person name="Mahmood N."/>
            <person name="Shommy N.S."/>
        </authorList>
    </citation>
    <scope>NUCLEOTIDE SEQUENCE [LARGE SCALE GENOMIC DNA]</scope>
    <source>
        <strain evidence="2">cv. O-4</strain>
    </source>
</reference>
<dbReference type="AlphaFoldDB" id="A0A1R3J9B9"/>
<name>A0A1R3J9B9_9ROSI</name>
<protein>
    <submittedName>
        <fullName evidence="1">Uncharacterized protein</fullName>
    </submittedName>
</protein>
<keyword evidence="2" id="KW-1185">Reference proteome</keyword>
<proteinExistence type="predicted"/>
<dbReference type="EMBL" id="AWUE01016459">
    <property type="protein sequence ID" value="OMO91400.1"/>
    <property type="molecule type" value="Genomic_DNA"/>
</dbReference>
<comment type="caution">
    <text evidence="1">The sequence shown here is derived from an EMBL/GenBank/DDBJ whole genome shotgun (WGS) entry which is preliminary data.</text>
</comment>
<dbReference type="Proteomes" id="UP000187203">
    <property type="component" value="Unassembled WGS sequence"/>
</dbReference>
<accession>A0A1R3J9B9</accession>